<dbReference type="Pfam" id="PF00072">
    <property type="entry name" value="Response_reg"/>
    <property type="match status" value="1"/>
</dbReference>
<name>A0ABU8XM72_9PROT</name>
<gene>
    <name evidence="3" type="ORF">U1T56_03855</name>
</gene>
<dbReference type="InterPro" id="IPR011006">
    <property type="entry name" value="CheY-like_superfamily"/>
</dbReference>
<keyword evidence="1" id="KW-0597">Phosphoprotein</keyword>
<sequence>MRVLLVEDNFIIALDLAGLVREAGAEPVGPVASVRDAIAALGDASIEAVILDINLGEENALALVDDLRQRSIPFAFATGYSPDDVLPPECADVPVLAKPYSAVEVRALLDVLRRHREAGGDRTAP</sequence>
<protein>
    <submittedName>
        <fullName evidence="3">Response regulator</fullName>
    </submittedName>
</protein>
<dbReference type="EMBL" id="JBBLZC010000002">
    <property type="protein sequence ID" value="MEK0082273.1"/>
    <property type="molecule type" value="Genomic_DNA"/>
</dbReference>
<dbReference type="SUPFAM" id="SSF52172">
    <property type="entry name" value="CheY-like"/>
    <property type="match status" value="1"/>
</dbReference>
<organism evidence="3 4">
    <name type="scientific">Benzoatithermus flavus</name>
    <dbReference type="NCBI Taxonomy" id="3108223"/>
    <lineage>
        <taxon>Bacteria</taxon>
        <taxon>Pseudomonadati</taxon>
        <taxon>Pseudomonadota</taxon>
        <taxon>Alphaproteobacteria</taxon>
        <taxon>Geminicoccales</taxon>
        <taxon>Geminicoccaceae</taxon>
        <taxon>Benzoatithermus</taxon>
    </lineage>
</organism>
<comment type="caution">
    <text evidence="3">The sequence shown here is derived from an EMBL/GenBank/DDBJ whole genome shotgun (WGS) entry which is preliminary data.</text>
</comment>
<proteinExistence type="predicted"/>
<dbReference type="SMART" id="SM00448">
    <property type="entry name" value="REC"/>
    <property type="match status" value="1"/>
</dbReference>
<evidence type="ECO:0000256" key="1">
    <source>
        <dbReference type="PROSITE-ProRule" id="PRU00169"/>
    </source>
</evidence>
<feature type="modified residue" description="4-aspartylphosphate" evidence="1">
    <location>
        <position position="52"/>
    </location>
</feature>
<evidence type="ECO:0000313" key="4">
    <source>
        <dbReference type="Proteomes" id="UP001375743"/>
    </source>
</evidence>
<accession>A0ABU8XM72</accession>
<evidence type="ECO:0000259" key="2">
    <source>
        <dbReference type="PROSITE" id="PS50110"/>
    </source>
</evidence>
<evidence type="ECO:0000313" key="3">
    <source>
        <dbReference type="EMBL" id="MEK0082273.1"/>
    </source>
</evidence>
<dbReference type="InterPro" id="IPR001789">
    <property type="entry name" value="Sig_transdc_resp-reg_receiver"/>
</dbReference>
<dbReference type="RefSeq" id="WP_418158121.1">
    <property type="nucleotide sequence ID" value="NZ_JBBLZC010000002.1"/>
</dbReference>
<reference evidence="3 4" key="1">
    <citation type="submission" date="2024-01" db="EMBL/GenBank/DDBJ databases">
        <title>Multi-omics insights into the function and evolution of sodium benzoate biodegradation pathways in Benzoatithermus flavus gen. nov., sp. nov. from hot spring.</title>
        <authorList>
            <person name="Hu C.-J."/>
            <person name="Li W.-J."/>
        </authorList>
    </citation>
    <scope>NUCLEOTIDE SEQUENCE [LARGE SCALE GENOMIC DNA]</scope>
    <source>
        <strain evidence="3 4">SYSU G07066</strain>
    </source>
</reference>
<keyword evidence="4" id="KW-1185">Reference proteome</keyword>
<dbReference type="Gene3D" id="3.40.50.2300">
    <property type="match status" value="1"/>
</dbReference>
<dbReference type="PROSITE" id="PS50110">
    <property type="entry name" value="RESPONSE_REGULATORY"/>
    <property type="match status" value="1"/>
</dbReference>
<feature type="domain" description="Response regulatory" evidence="2">
    <location>
        <begin position="2"/>
        <end position="113"/>
    </location>
</feature>
<dbReference type="Proteomes" id="UP001375743">
    <property type="component" value="Unassembled WGS sequence"/>
</dbReference>